<dbReference type="RefSeq" id="WP_188253562.1">
    <property type="nucleotide sequence ID" value="NZ_JABVCF010000002.1"/>
</dbReference>
<reference evidence="1" key="1">
    <citation type="submission" date="2021-04" db="EMBL/GenBank/DDBJ databases">
        <title>Pseudaminobacter soli sp. nov., isolated from paddy soil contaminated by heavy metals.</title>
        <authorList>
            <person name="Zhang K."/>
        </authorList>
    </citation>
    <scope>NUCLEOTIDE SEQUENCE</scope>
    <source>
        <strain evidence="1">19-2017</strain>
    </source>
</reference>
<comment type="caution">
    <text evidence="1">The sequence shown here is derived from an EMBL/GenBank/DDBJ whole genome shotgun (WGS) entry which is preliminary data.</text>
</comment>
<organism evidence="1 2">
    <name type="scientific">Pseudaminobacter soli</name>
    <name type="common">ex Zhang et al. 2022</name>
    <dbReference type="NCBI Taxonomy" id="2831468"/>
    <lineage>
        <taxon>Bacteria</taxon>
        <taxon>Pseudomonadati</taxon>
        <taxon>Pseudomonadota</taxon>
        <taxon>Alphaproteobacteria</taxon>
        <taxon>Hyphomicrobiales</taxon>
        <taxon>Phyllobacteriaceae</taxon>
        <taxon>Pseudaminobacter</taxon>
    </lineage>
</organism>
<proteinExistence type="predicted"/>
<protein>
    <submittedName>
        <fullName evidence="1">DUF1476 domain-containing protein</fullName>
    </submittedName>
</protein>
<name>A0A942I1H2_9HYPH</name>
<keyword evidence="2" id="KW-1185">Reference proteome</keyword>
<dbReference type="InterPro" id="IPR038293">
    <property type="entry name" value="ATPase_inh_sub_z_sf"/>
</dbReference>
<dbReference type="Pfam" id="PF07345">
    <property type="entry name" value="ATPaseInh_sub_z"/>
    <property type="match status" value="1"/>
</dbReference>
<gene>
    <name evidence="1" type="ORF">KEU06_05080</name>
</gene>
<dbReference type="InterPro" id="IPR009945">
    <property type="entry name" value="ATPase_inh_sub_z"/>
</dbReference>
<accession>A0A942I1H2</accession>
<dbReference type="AlphaFoldDB" id="A0A942I1H2"/>
<sequence>MTSATDWGRITLRNGLLGRWAAEKLGMTGAEADAYANALANDAFEPERSDVFSKIRKDFDAAGVSQSDEEIRRAMNECMIQAGNLKPRRRGDSLDSAAAVLARNLIKP</sequence>
<dbReference type="Gene3D" id="1.10.790.20">
    <property type="entry name" value="Domain of unknown function DUF1476"/>
    <property type="match status" value="1"/>
</dbReference>
<dbReference type="EMBL" id="JAGWCR010000002">
    <property type="protein sequence ID" value="MBS3648002.1"/>
    <property type="molecule type" value="Genomic_DNA"/>
</dbReference>
<dbReference type="Proteomes" id="UP000680348">
    <property type="component" value="Unassembled WGS sequence"/>
</dbReference>
<evidence type="ECO:0000313" key="1">
    <source>
        <dbReference type="EMBL" id="MBS3648002.1"/>
    </source>
</evidence>
<evidence type="ECO:0000313" key="2">
    <source>
        <dbReference type="Proteomes" id="UP000680348"/>
    </source>
</evidence>